<proteinExistence type="predicted"/>
<dbReference type="Proteomes" id="UP001431783">
    <property type="component" value="Unassembled WGS sequence"/>
</dbReference>
<evidence type="ECO:0000256" key="1">
    <source>
        <dbReference type="SAM" id="MobiDB-lite"/>
    </source>
</evidence>
<keyword evidence="3" id="KW-1185">Reference proteome</keyword>
<organism evidence="2 3">
    <name type="scientific">Henosepilachna vigintioctopunctata</name>
    <dbReference type="NCBI Taxonomy" id="420089"/>
    <lineage>
        <taxon>Eukaryota</taxon>
        <taxon>Metazoa</taxon>
        <taxon>Ecdysozoa</taxon>
        <taxon>Arthropoda</taxon>
        <taxon>Hexapoda</taxon>
        <taxon>Insecta</taxon>
        <taxon>Pterygota</taxon>
        <taxon>Neoptera</taxon>
        <taxon>Endopterygota</taxon>
        <taxon>Coleoptera</taxon>
        <taxon>Polyphaga</taxon>
        <taxon>Cucujiformia</taxon>
        <taxon>Coccinelloidea</taxon>
        <taxon>Coccinellidae</taxon>
        <taxon>Epilachninae</taxon>
        <taxon>Epilachnini</taxon>
        <taxon>Henosepilachna</taxon>
    </lineage>
</organism>
<accession>A0AAW1VGC0</accession>
<comment type="caution">
    <text evidence="2">The sequence shown here is derived from an EMBL/GenBank/DDBJ whole genome shotgun (WGS) entry which is preliminary data.</text>
</comment>
<protein>
    <submittedName>
        <fullName evidence="2">Uncharacterized protein</fullName>
    </submittedName>
</protein>
<feature type="compositionally biased region" description="Basic residues" evidence="1">
    <location>
        <begin position="57"/>
        <end position="70"/>
    </location>
</feature>
<feature type="compositionally biased region" description="Basic residues" evidence="1">
    <location>
        <begin position="1"/>
        <end position="10"/>
    </location>
</feature>
<feature type="region of interest" description="Disordered" evidence="1">
    <location>
        <begin position="1"/>
        <end position="89"/>
    </location>
</feature>
<feature type="compositionally biased region" description="Basic and acidic residues" evidence="1">
    <location>
        <begin position="44"/>
        <end position="56"/>
    </location>
</feature>
<evidence type="ECO:0000313" key="2">
    <source>
        <dbReference type="EMBL" id="KAK9891350.1"/>
    </source>
</evidence>
<sequence>MLTLKKRNKREIKMLSKAAPKRKDISTYPVQRIRKVKRTNKTNGVKEGDVQANERKKVVKLNKKNAKKKPKVEGKSTKKKQKKLIEDCE</sequence>
<dbReference type="AlphaFoldDB" id="A0AAW1VGC0"/>
<dbReference type="EMBL" id="JARQZJ010000128">
    <property type="protein sequence ID" value="KAK9891350.1"/>
    <property type="molecule type" value="Genomic_DNA"/>
</dbReference>
<reference evidence="2 3" key="1">
    <citation type="submission" date="2023-03" db="EMBL/GenBank/DDBJ databases">
        <title>Genome insight into feeding habits of ladybird beetles.</title>
        <authorList>
            <person name="Li H.-S."/>
            <person name="Huang Y.-H."/>
            <person name="Pang H."/>
        </authorList>
    </citation>
    <scope>NUCLEOTIDE SEQUENCE [LARGE SCALE GENOMIC DNA]</scope>
    <source>
        <strain evidence="2">SYSU_2023b</strain>
        <tissue evidence="2">Whole body</tissue>
    </source>
</reference>
<evidence type="ECO:0000313" key="3">
    <source>
        <dbReference type="Proteomes" id="UP001431783"/>
    </source>
</evidence>
<name>A0AAW1VGC0_9CUCU</name>
<gene>
    <name evidence="2" type="ORF">WA026_014590</name>
</gene>